<feature type="compositionally biased region" description="Acidic residues" evidence="1">
    <location>
        <begin position="525"/>
        <end position="537"/>
    </location>
</feature>
<keyword evidence="3" id="KW-0732">Signal</keyword>
<evidence type="ECO:0000313" key="4">
    <source>
        <dbReference type="EMBL" id="GLD66397.1"/>
    </source>
</evidence>
<accession>A0AAD3N6W8</accession>
<evidence type="ECO:0000256" key="2">
    <source>
        <dbReference type="SAM" id="Phobius"/>
    </source>
</evidence>
<evidence type="ECO:0000256" key="1">
    <source>
        <dbReference type="SAM" id="MobiDB-lite"/>
    </source>
</evidence>
<feature type="chain" id="PRO_5041997575" evidence="3">
    <location>
        <begin position="21"/>
        <end position="677"/>
    </location>
</feature>
<protein>
    <submittedName>
        <fullName evidence="4">A-kinase anchor protein 12 isoform X2</fullName>
    </submittedName>
</protein>
<feature type="compositionally biased region" description="Low complexity" evidence="1">
    <location>
        <begin position="182"/>
        <end position="193"/>
    </location>
</feature>
<evidence type="ECO:0000256" key="3">
    <source>
        <dbReference type="SAM" id="SignalP"/>
    </source>
</evidence>
<sequence length="677" mass="70787">MEYCFLKGFLVVLLIQHCTSEGLSTSIQSSTEVTLQDGQTLPQEAELPPAEVVPVVAPPSLKEVQQAVQEASEQVEGRGAEEVLKELLERVVGAALGQVEGGSEVKADEGAVQETVGEDVLGAEKGEAEADTEAEVLEQAVEEEVEGEDMSIEGGDVVVGEEQEVAEVDGDVAEEGKGAVEGEGQAAAGSVEETTADTETGSREADGVEVINESLDTEVSQEVAEGTVAALEERDADSATEGAGIGDNNEQVVLLEEKEAAETETQVAEETPDAVEVAVGREPEMETVEESGPILAGDDVEQAVDILGKGEALEVETQVDELEGEVTVLPSDNYETGTTQTVVGELVEEEQEVNIVKDAEGPEVEDKQGHLVVEGGAAEEVEAEGTDVGEAAGGERDGEGEIKEESVALVNEGGDQQAGEMEQVALETTHGSETEDQEVLVISAPEPEDGAEASIEQSSENHAPTLSPSQGGAETEENALGDENSNHGNEIITPTDDLLPHNPVVAQPTLDNFVKDVLGEPPQAEGEEPGEANELVEDTARTTERKELGLGAWKIGAICAAVFLVLETAVIIIYVLKCRNKKSTPALQRACEEGCVEPEAATGGDCSDDTLPAGNGDTPQIAALDPSDVASTLAQNKEQLEEEHMITMSDLPPSSREESANTGSGPDSSQDLRTSIL</sequence>
<feature type="compositionally biased region" description="Polar residues" evidence="1">
    <location>
        <begin position="660"/>
        <end position="677"/>
    </location>
</feature>
<proteinExistence type="predicted"/>
<feature type="region of interest" description="Disordered" evidence="1">
    <location>
        <begin position="636"/>
        <end position="677"/>
    </location>
</feature>
<dbReference type="AlphaFoldDB" id="A0AAD3N6W8"/>
<feature type="signal peptide" evidence="3">
    <location>
        <begin position="1"/>
        <end position="20"/>
    </location>
</feature>
<feature type="transmembrane region" description="Helical" evidence="2">
    <location>
        <begin position="551"/>
        <end position="576"/>
    </location>
</feature>
<comment type="caution">
    <text evidence="4">The sequence shown here is derived from an EMBL/GenBank/DDBJ whole genome shotgun (WGS) entry which is preliminary data.</text>
</comment>
<keyword evidence="2" id="KW-0472">Membrane</keyword>
<keyword evidence="2" id="KW-1133">Transmembrane helix</keyword>
<keyword evidence="2" id="KW-0812">Transmembrane</keyword>
<dbReference type="EMBL" id="BRZM01000092">
    <property type="protein sequence ID" value="GLD66397.1"/>
    <property type="molecule type" value="Genomic_DNA"/>
</dbReference>
<feature type="region of interest" description="Disordered" evidence="1">
    <location>
        <begin position="174"/>
        <end position="203"/>
    </location>
</feature>
<reference evidence="4" key="1">
    <citation type="submission" date="2022-08" db="EMBL/GenBank/DDBJ databases">
        <title>Genome sequencing of akame (Lates japonicus).</title>
        <authorList>
            <person name="Hashiguchi Y."/>
            <person name="Takahashi H."/>
        </authorList>
    </citation>
    <scope>NUCLEOTIDE SEQUENCE</scope>
    <source>
        <strain evidence="4">Kochi</strain>
    </source>
</reference>
<name>A0AAD3N6W8_LATJO</name>
<evidence type="ECO:0000313" key="5">
    <source>
        <dbReference type="Proteomes" id="UP001279410"/>
    </source>
</evidence>
<dbReference type="Proteomes" id="UP001279410">
    <property type="component" value="Unassembled WGS sequence"/>
</dbReference>
<feature type="region of interest" description="Disordered" evidence="1">
    <location>
        <begin position="519"/>
        <end position="538"/>
    </location>
</feature>
<feature type="region of interest" description="Disordered" evidence="1">
    <location>
        <begin position="380"/>
        <end position="401"/>
    </location>
</feature>
<feature type="region of interest" description="Disordered" evidence="1">
    <location>
        <begin position="448"/>
        <end position="503"/>
    </location>
</feature>
<gene>
    <name evidence="4" type="ORF">AKAME5_001779100</name>
</gene>
<organism evidence="4 5">
    <name type="scientific">Lates japonicus</name>
    <name type="common">Japanese lates</name>
    <dbReference type="NCBI Taxonomy" id="270547"/>
    <lineage>
        <taxon>Eukaryota</taxon>
        <taxon>Metazoa</taxon>
        <taxon>Chordata</taxon>
        <taxon>Craniata</taxon>
        <taxon>Vertebrata</taxon>
        <taxon>Euteleostomi</taxon>
        <taxon>Actinopterygii</taxon>
        <taxon>Neopterygii</taxon>
        <taxon>Teleostei</taxon>
        <taxon>Neoteleostei</taxon>
        <taxon>Acanthomorphata</taxon>
        <taxon>Carangaria</taxon>
        <taxon>Carangaria incertae sedis</taxon>
        <taxon>Centropomidae</taxon>
        <taxon>Lates</taxon>
    </lineage>
</organism>
<feature type="compositionally biased region" description="Polar residues" evidence="1">
    <location>
        <begin position="455"/>
        <end position="472"/>
    </location>
</feature>
<keyword evidence="5" id="KW-1185">Reference proteome</keyword>